<dbReference type="OMA" id="MEKAANC"/>
<dbReference type="AlphaFoldDB" id="A0A0D2V756"/>
<dbReference type="Gramene" id="KJB77849">
    <property type="protein sequence ID" value="KJB77849"/>
    <property type="gene ID" value="B456_012G161100"/>
</dbReference>
<dbReference type="Proteomes" id="UP000032304">
    <property type="component" value="Chromosome 12"/>
</dbReference>
<dbReference type="PANTHER" id="PTHR37707:SF1">
    <property type="entry name" value="MATERNAL EFFECT EMBRYO ARREST 9"/>
    <property type="match status" value="1"/>
</dbReference>
<protein>
    <submittedName>
        <fullName evidence="2">Uncharacterized protein</fullName>
    </submittedName>
</protein>
<dbReference type="STRING" id="29730.A0A0D2V756"/>
<organism evidence="2 3">
    <name type="scientific">Gossypium raimondii</name>
    <name type="common">Peruvian cotton</name>
    <name type="synonym">Gossypium klotzschianum subsp. raimondii</name>
    <dbReference type="NCBI Taxonomy" id="29730"/>
    <lineage>
        <taxon>Eukaryota</taxon>
        <taxon>Viridiplantae</taxon>
        <taxon>Streptophyta</taxon>
        <taxon>Embryophyta</taxon>
        <taxon>Tracheophyta</taxon>
        <taxon>Spermatophyta</taxon>
        <taxon>Magnoliopsida</taxon>
        <taxon>eudicotyledons</taxon>
        <taxon>Gunneridae</taxon>
        <taxon>Pentapetalae</taxon>
        <taxon>rosids</taxon>
        <taxon>malvids</taxon>
        <taxon>Malvales</taxon>
        <taxon>Malvaceae</taxon>
        <taxon>Malvoideae</taxon>
        <taxon>Gossypium</taxon>
    </lineage>
</organism>
<evidence type="ECO:0000256" key="1">
    <source>
        <dbReference type="SAM" id="MobiDB-lite"/>
    </source>
</evidence>
<name>A0A0D2V756_GOSRA</name>
<reference evidence="2 3" key="1">
    <citation type="journal article" date="2012" name="Nature">
        <title>Repeated polyploidization of Gossypium genomes and the evolution of spinnable cotton fibres.</title>
        <authorList>
            <person name="Paterson A.H."/>
            <person name="Wendel J.F."/>
            <person name="Gundlach H."/>
            <person name="Guo H."/>
            <person name="Jenkins J."/>
            <person name="Jin D."/>
            <person name="Llewellyn D."/>
            <person name="Showmaker K.C."/>
            <person name="Shu S."/>
            <person name="Udall J."/>
            <person name="Yoo M.J."/>
            <person name="Byers R."/>
            <person name="Chen W."/>
            <person name="Doron-Faigenboim A."/>
            <person name="Duke M.V."/>
            <person name="Gong L."/>
            <person name="Grimwood J."/>
            <person name="Grover C."/>
            <person name="Grupp K."/>
            <person name="Hu G."/>
            <person name="Lee T.H."/>
            <person name="Li J."/>
            <person name="Lin L."/>
            <person name="Liu T."/>
            <person name="Marler B.S."/>
            <person name="Page J.T."/>
            <person name="Roberts A.W."/>
            <person name="Romanel E."/>
            <person name="Sanders W.S."/>
            <person name="Szadkowski E."/>
            <person name="Tan X."/>
            <person name="Tang H."/>
            <person name="Xu C."/>
            <person name="Wang J."/>
            <person name="Wang Z."/>
            <person name="Zhang D."/>
            <person name="Zhang L."/>
            <person name="Ashrafi H."/>
            <person name="Bedon F."/>
            <person name="Bowers J.E."/>
            <person name="Brubaker C.L."/>
            <person name="Chee P.W."/>
            <person name="Das S."/>
            <person name="Gingle A.R."/>
            <person name="Haigler C.H."/>
            <person name="Harker D."/>
            <person name="Hoffmann L.V."/>
            <person name="Hovav R."/>
            <person name="Jones D.C."/>
            <person name="Lemke C."/>
            <person name="Mansoor S."/>
            <person name="ur Rahman M."/>
            <person name="Rainville L.N."/>
            <person name="Rambani A."/>
            <person name="Reddy U.K."/>
            <person name="Rong J.K."/>
            <person name="Saranga Y."/>
            <person name="Scheffler B.E."/>
            <person name="Scheffler J.A."/>
            <person name="Stelly D.M."/>
            <person name="Triplett B.A."/>
            <person name="Van Deynze A."/>
            <person name="Vaslin M.F."/>
            <person name="Waghmare V.N."/>
            <person name="Walford S.A."/>
            <person name="Wright R.J."/>
            <person name="Zaki E.A."/>
            <person name="Zhang T."/>
            <person name="Dennis E.S."/>
            <person name="Mayer K.F."/>
            <person name="Peterson D.G."/>
            <person name="Rokhsar D.S."/>
            <person name="Wang X."/>
            <person name="Schmutz J."/>
        </authorList>
    </citation>
    <scope>NUCLEOTIDE SEQUENCE [LARGE SCALE GENOMIC DNA]</scope>
</reference>
<keyword evidence="3" id="KW-1185">Reference proteome</keyword>
<proteinExistence type="predicted"/>
<evidence type="ECO:0000313" key="3">
    <source>
        <dbReference type="Proteomes" id="UP000032304"/>
    </source>
</evidence>
<evidence type="ECO:0000313" key="2">
    <source>
        <dbReference type="EMBL" id="KJB77849.1"/>
    </source>
</evidence>
<sequence length="135" mass="15458">MDDVRTKTIIKPTLYDSPPSKLSFITRIIRYLEPCNIDPSIIEDPTKLFSKAMAAMEEKEAEKAMQEGEDYLHSVMETAMDEFRKFEDEMERMLMAENSLQKKAKRMGNSMEKAANCPSKKSAMKGPSFRSKAHP</sequence>
<dbReference type="PANTHER" id="PTHR37707">
    <property type="entry name" value="MATERNAL EFFECT EMBRYO ARREST 9"/>
    <property type="match status" value="1"/>
</dbReference>
<dbReference type="EMBL" id="CM001751">
    <property type="protein sequence ID" value="KJB77849.1"/>
    <property type="molecule type" value="Genomic_DNA"/>
</dbReference>
<accession>A0A0D2V756</accession>
<gene>
    <name evidence="2" type="ORF">B456_012G161100</name>
</gene>
<feature type="region of interest" description="Disordered" evidence="1">
    <location>
        <begin position="103"/>
        <end position="135"/>
    </location>
</feature>